<name>A0A1Y1HMQ6_KLENI</name>
<dbReference type="Proteomes" id="UP000054558">
    <property type="component" value="Unassembled WGS sequence"/>
</dbReference>
<dbReference type="EMBL" id="DF236971">
    <property type="protein sequence ID" value="GAQ78992.1"/>
    <property type="molecule type" value="Genomic_DNA"/>
</dbReference>
<feature type="region of interest" description="Disordered" evidence="1">
    <location>
        <begin position="1"/>
        <end position="84"/>
    </location>
</feature>
<protein>
    <submittedName>
        <fullName evidence="2">Uncharacterized protein</fullName>
    </submittedName>
</protein>
<accession>A0A1Y1HMQ6</accession>
<evidence type="ECO:0000313" key="3">
    <source>
        <dbReference type="Proteomes" id="UP000054558"/>
    </source>
</evidence>
<organism evidence="2 3">
    <name type="scientific">Klebsormidium nitens</name>
    <name type="common">Green alga</name>
    <name type="synonym">Ulothrix nitens</name>
    <dbReference type="NCBI Taxonomy" id="105231"/>
    <lineage>
        <taxon>Eukaryota</taxon>
        <taxon>Viridiplantae</taxon>
        <taxon>Streptophyta</taxon>
        <taxon>Klebsormidiophyceae</taxon>
        <taxon>Klebsormidiales</taxon>
        <taxon>Klebsormidiaceae</taxon>
        <taxon>Klebsormidium</taxon>
    </lineage>
</organism>
<dbReference type="AlphaFoldDB" id="A0A1Y1HMQ6"/>
<sequence>MENAAGGPPGTADGNAFINEPAAKKQRRASKGMPAMDLNAPGLFNIVPQAETNRKEKQSSSKGAQRKPPTPGHVLPPQQPPWAFKPTFKVPPNVMVYPAHMVPPPPLAPPLHPFSNPFAFPPQPKIPMAQPMFSYTGGHELIPAPTFTPLIDVKIRKLQHLATMRELDSEESSVLKALLQLQKQKMMKALEFMKLVLPEAQAKEDKPKRVLHRLERAGVKDGHVSVIALVKRRETYYVCSALDGIPAEGINAVMRLLPGEGVSKPREKATPPEERVEAVLPKPEDFEKLVRFMGTPNATSEARRKCLLSFLCHCYGGKTLHAAGYIHACNQVISAEKGTTLARKFQKANAIHELFSRKPGQGMKRKPEGEASQGASGGLGAGVPGLQLAVSQPMSAPLGVPYPMAGPQRLAPPISGPPNRTQKKAPGKRAKAGAAQNKDASAAVGDVVVEGALMRAAALDDQPGGSIVNG</sequence>
<keyword evidence="3" id="KW-1185">Reference proteome</keyword>
<reference evidence="2 3" key="1">
    <citation type="journal article" date="2014" name="Nat. Commun.">
        <title>Klebsormidium flaccidum genome reveals primary factors for plant terrestrial adaptation.</title>
        <authorList>
            <person name="Hori K."/>
            <person name="Maruyama F."/>
            <person name="Fujisawa T."/>
            <person name="Togashi T."/>
            <person name="Yamamoto N."/>
            <person name="Seo M."/>
            <person name="Sato S."/>
            <person name="Yamada T."/>
            <person name="Mori H."/>
            <person name="Tajima N."/>
            <person name="Moriyama T."/>
            <person name="Ikeuchi M."/>
            <person name="Watanabe M."/>
            <person name="Wada H."/>
            <person name="Kobayashi K."/>
            <person name="Saito M."/>
            <person name="Masuda T."/>
            <person name="Sasaki-Sekimoto Y."/>
            <person name="Mashiguchi K."/>
            <person name="Awai K."/>
            <person name="Shimojima M."/>
            <person name="Masuda S."/>
            <person name="Iwai M."/>
            <person name="Nobusawa T."/>
            <person name="Narise T."/>
            <person name="Kondo S."/>
            <person name="Saito H."/>
            <person name="Sato R."/>
            <person name="Murakawa M."/>
            <person name="Ihara Y."/>
            <person name="Oshima-Yamada Y."/>
            <person name="Ohtaka K."/>
            <person name="Satoh M."/>
            <person name="Sonobe K."/>
            <person name="Ishii M."/>
            <person name="Ohtani R."/>
            <person name="Kanamori-Sato M."/>
            <person name="Honoki R."/>
            <person name="Miyazaki D."/>
            <person name="Mochizuki H."/>
            <person name="Umetsu J."/>
            <person name="Higashi K."/>
            <person name="Shibata D."/>
            <person name="Kamiya Y."/>
            <person name="Sato N."/>
            <person name="Nakamura Y."/>
            <person name="Tabata S."/>
            <person name="Ida S."/>
            <person name="Kurokawa K."/>
            <person name="Ohta H."/>
        </authorList>
    </citation>
    <scope>NUCLEOTIDE SEQUENCE [LARGE SCALE GENOMIC DNA]</scope>
    <source>
        <strain evidence="2 3">NIES-2285</strain>
    </source>
</reference>
<evidence type="ECO:0000313" key="2">
    <source>
        <dbReference type="EMBL" id="GAQ78992.1"/>
    </source>
</evidence>
<feature type="region of interest" description="Disordered" evidence="1">
    <location>
        <begin position="353"/>
        <end position="378"/>
    </location>
</feature>
<proteinExistence type="predicted"/>
<feature type="compositionally biased region" description="Basic residues" evidence="1">
    <location>
        <begin position="421"/>
        <end position="431"/>
    </location>
</feature>
<gene>
    <name evidence="2" type="ORF">KFL_000220230</name>
</gene>
<evidence type="ECO:0000256" key="1">
    <source>
        <dbReference type="SAM" id="MobiDB-lite"/>
    </source>
</evidence>
<feature type="region of interest" description="Disordered" evidence="1">
    <location>
        <begin position="400"/>
        <end position="441"/>
    </location>
</feature>